<sequence>MEDSYTYSPDSFDLEIKWVGSCIFVVSIMYTFLISRLTIVPPTIPTMIAPPDPKRTRRLRSMHADLENRKRRIARTPFPLLDLPPELGLLILSHTAEWPETFANLALVSRKIQGMAYEACLPRMPIRLISEVHVQSFDKFLLCKPHLAAYVQHLWVTPLHEEYYPAAIRILKKCKRVVSLALNGRVLEEAVTSPHVGYRIRHKRCRKLTLLYTARDGWASLLSSETPGQGSALQFMQQITHLRLVGDVVPAHLPLPSLRVFSYALNRNNLNLVHGERMLKDKESLPSLHSVVLVGERRAGVGGVRVTKMKDSRVFVFEVPQARTELEMWCDNTLGKGFWQICAD</sequence>
<reference evidence="2 3" key="1">
    <citation type="journal article" date="2020" name="ISME J.">
        <title>Uncovering the hidden diversity of litter-decomposition mechanisms in mushroom-forming fungi.</title>
        <authorList>
            <person name="Floudas D."/>
            <person name="Bentzer J."/>
            <person name="Ahren D."/>
            <person name="Johansson T."/>
            <person name="Persson P."/>
            <person name="Tunlid A."/>
        </authorList>
    </citation>
    <scope>NUCLEOTIDE SEQUENCE [LARGE SCALE GENOMIC DNA]</scope>
    <source>
        <strain evidence="2 3">CBS 175.51</strain>
    </source>
</reference>
<protein>
    <recommendedName>
        <fullName evidence="4">F-box domain-containing protein</fullName>
    </recommendedName>
</protein>
<name>A0A8H5FKZ5_9AGAR</name>
<feature type="transmembrane region" description="Helical" evidence="1">
    <location>
        <begin position="18"/>
        <end position="39"/>
    </location>
</feature>
<comment type="caution">
    <text evidence="2">The sequence shown here is derived from an EMBL/GenBank/DDBJ whole genome shotgun (WGS) entry which is preliminary data.</text>
</comment>
<keyword evidence="1" id="KW-0812">Transmembrane</keyword>
<accession>A0A8H5FKZ5</accession>
<dbReference type="EMBL" id="JAACJK010000003">
    <property type="protein sequence ID" value="KAF5340664.1"/>
    <property type="molecule type" value="Genomic_DNA"/>
</dbReference>
<evidence type="ECO:0000313" key="3">
    <source>
        <dbReference type="Proteomes" id="UP000541558"/>
    </source>
</evidence>
<gene>
    <name evidence="2" type="ORF">D9611_007458</name>
</gene>
<keyword evidence="3" id="KW-1185">Reference proteome</keyword>
<dbReference type="OrthoDB" id="2963292at2759"/>
<evidence type="ECO:0000313" key="2">
    <source>
        <dbReference type="EMBL" id="KAF5340664.1"/>
    </source>
</evidence>
<dbReference type="AlphaFoldDB" id="A0A8H5FKZ5"/>
<keyword evidence="1" id="KW-1133">Transmembrane helix</keyword>
<dbReference type="Proteomes" id="UP000541558">
    <property type="component" value="Unassembled WGS sequence"/>
</dbReference>
<evidence type="ECO:0008006" key="4">
    <source>
        <dbReference type="Google" id="ProtNLM"/>
    </source>
</evidence>
<keyword evidence="1" id="KW-0472">Membrane</keyword>
<proteinExistence type="predicted"/>
<evidence type="ECO:0000256" key="1">
    <source>
        <dbReference type="SAM" id="Phobius"/>
    </source>
</evidence>
<organism evidence="2 3">
    <name type="scientific">Ephemerocybe angulata</name>
    <dbReference type="NCBI Taxonomy" id="980116"/>
    <lineage>
        <taxon>Eukaryota</taxon>
        <taxon>Fungi</taxon>
        <taxon>Dikarya</taxon>
        <taxon>Basidiomycota</taxon>
        <taxon>Agaricomycotina</taxon>
        <taxon>Agaricomycetes</taxon>
        <taxon>Agaricomycetidae</taxon>
        <taxon>Agaricales</taxon>
        <taxon>Agaricineae</taxon>
        <taxon>Psathyrellaceae</taxon>
        <taxon>Ephemerocybe</taxon>
    </lineage>
</organism>